<sequence length="747" mass="82025">MWKSRAGTVSLSLILLLAPMFAFHAALIDAARAKMGERQTEAAAKAALRSVLSAYDPSLRNYGLFAIGQSPEESRELFGQVFKDNLDAGGADGAYRLIVPAASSTTLQPLYTLGNKAVFQRQVLEEMKYRAPIEFALSVTDKLKNKSGATSMLSGVSSFTKQAQAIEQLLEQRDDELDEAWTSSQRLVEKAGLFRAYYARKLERLDELCRLIGLRDAEEVTRSIQSLKAQAEAVRRSIAERQAGLAGMLQAGVQAAEAIAAIQQSINELERSLGEMNRQIGDLETILRYIAEYTLLLQTTKLEAKRDQQTVSALTADIFQRLDRAKALDERIREQAGASASSTAELSPEVWAVASKPDSYYMQYKTGVGGIGALFNGFEAALDATTLFVGAAKFDSVRMQVLSDSNNAYGAKAEQFAAAQGAEEERGNASRSEIAKRKKEQKTKFAGVWDEARKLWAACGNGDSDAYARLETGNPASGEAALYRKYAEYNRTEPVVAAGVDEMGDADKAMKQTTGMIDKLLEGISNAAGAFRDELYINEYALTTFNYRTYGKEKEPDGQPKKEYGASQRDSHQLQGQEAEYLLYGLGSCLKNQSAAYTEMFAIRLAIRTAEALMAPESKIVTFGNPLLTLLWALAEGAGKAFIDMTKLVNGEEVVVSSKAPPMLTMGYKDYLRLFMLIQTKRDPMTARMQSLIDLNTGCDLRQAVSQMQARTETKLGLWFMPYTMTAFGYPTEGNKAVIAKSVVLSY</sequence>
<evidence type="ECO:0000313" key="4">
    <source>
        <dbReference type="Proteomes" id="UP001589619"/>
    </source>
</evidence>
<dbReference type="EMBL" id="JBHMAG010000018">
    <property type="protein sequence ID" value="MFB9755262.1"/>
    <property type="molecule type" value="Genomic_DNA"/>
</dbReference>
<name>A0ABV5W3W7_9BACL</name>
<gene>
    <name evidence="3" type="ORF">ACFFNY_27120</name>
</gene>
<evidence type="ECO:0000256" key="2">
    <source>
        <dbReference type="SAM" id="MobiDB-lite"/>
    </source>
</evidence>
<organism evidence="3 4">
    <name type="scientific">Paenibacillus hodogayensis</name>
    <dbReference type="NCBI Taxonomy" id="279208"/>
    <lineage>
        <taxon>Bacteria</taxon>
        <taxon>Bacillati</taxon>
        <taxon>Bacillota</taxon>
        <taxon>Bacilli</taxon>
        <taxon>Bacillales</taxon>
        <taxon>Paenibacillaceae</taxon>
        <taxon>Paenibacillus</taxon>
    </lineage>
</organism>
<comment type="caution">
    <text evidence="3">The sequence shown here is derived from an EMBL/GenBank/DDBJ whole genome shotgun (WGS) entry which is preliminary data.</text>
</comment>
<keyword evidence="4" id="KW-1185">Reference proteome</keyword>
<evidence type="ECO:0000256" key="1">
    <source>
        <dbReference type="SAM" id="Coils"/>
    </source>
</evidence>
<feature type="region of interest" description="Disordered" evidence="2">
    <location>
        <begin position="551"/>
        <end position="570"/>
    </location>
</feature>
<protein>
    <submittedName>
        <fullName evidence="3">Uncharacterized protein</fullName>
    </submittedName>
</protein>
<accession>A0ABV5W3W7</accession>
<proteinExistence type="predicted"/>
<keyword evidence="1" id="KW-0175">Coiled coil</keyword>
<evidence type="ECO:0000313" key="3">
    <source>
        <dbReference type="EMBL" id="MFB9755262.1"/>
    </source>
</evidence>
<feature type="coiled-coil region" evidence="1">
    <location>
        <begin position="217"/>
        <end position="286"/>
    </location>
</feature>
<dbReference type="RefSeq" id="WP_344907946.1">
    <property type="nucleotide sequence ID" value="NZ_BAAAYO010000006.1"/>
</dbReference>
<dbReference type="Proteomes" id="UP001589619">
    <property type="component" value="Unassembled WGS sequence"/>
</dbReference>
<reference evidence="3 4" key="1">
    <citation type="submission" date="2024-09" db="EMBL/GenBank/DDBJ databases">
        <authorList>
            <person name="Sun Q."/>
            <person name="Mori K."/>
        </authorList>
    </citation>
    <scope>NUCLEOTIDE SEQUENCE [LARGE SCALE GENOMIC DNA]</scope>
    <source>
        <strain evidence="3 4">JCM 12520</strain>
    </source>
</reference>